<feature type="domain" description="Glycosyl transferase family 1" evidence="2">
    <location>
        <begin position="224"/>
        <end position="381"/>
    </location>
</feature>
<dbReference type="PANTHER" id="PTHR46401">
    <property type="entry name" value="GLYCOSYLTRANSFERASE WBBK-RELATED"/>
    <property type="match status" value="1"/>
</dbReference>
<dbReference type="PANTHER" id="PTHR46401:SF2">
    <property type="entry name" value="GLYCOSYLTRANSFERASE WBBK-RELATED"/>
    <property type="match status" value="1"/>
</dbReference>
<comment type="caution">
    <text evidence="3">The sequence shown here is derived from an EMBL/GenBank/DDBJ whole genome shotgun (WGS) entry which is preliminary data.</text>
</comment>
<evidence type="ECO:0000313" key="4">
    <source>
        <dbReference type="Proteomes" id="UP001629367"/>
    </source>
</evidence>
<dbReference type="GO" id="GO:0016757">
    <property type="term" value="F:glycosyltransferase activity"/>
    <property type="evidence" value="ECO:0007669"/>
    <property type="project" value="UniProtKB-KW"/>
</dbReference>
<keyword evidence="4" id="KW-1185">Reference proteome</keyword>
<evidence type="ECO:0000256" key="1">
    <source>
        <dbReference type="ARBA" id="ARBA00022679"/>
    </source>
</evidence>
<keyword evidence="3" id="KW-0328">Glycosyltransferase</keyword>
<feature type="domain" description="Glycosyl transferase family 1" evidence="2">
    <location>
        <begin position="1062"/>
        <end position="1206"/>
    </location>
</feature>
<evidence type="ECO:0000313" key="3">
    <source>
        <dbReference type="EMBL" id="MFM0595038.1"/>
    </source>
</evidence>
<dbReference type="Pfam" id="PF00534">
    <property type="entry name" value="Glycos_transf_1"/>
    <property type="match status" value="2"/>
</dbReference>
<dbReference type="Gene3D" id="3.40.50.2000">
    <property type="entry name" value="Glycogen Phosphorylase B"/>
    <property type="match status" value="4"/>
</dbReference>
<dbReference type="Pfam" id="PF13692">
    <property type="entry name" value="Glyco_trans_1_4"/>
    <property type="match status" value="1"/>
</dbReference>
<keyword evidence="1 3" id="KW-0808">Transferase</keyword>
<sequence length="1401" mass="155187">MRIVIDLQGAQAENRNRGIGRYALSLAKAIVENAGRHEVIVALNGQFSDSIEPVRSAFVGLLPQTSIRTWHVPGPVDSLNLANEWKRKSAELVRETFLANLEPDMVIVTSLFEGLADNAVTSIGSFSNKIPTAVILYDLIPLINRDLYLRSPVVETWYENKLDHLRRADLLLAISESSRQEALRYMGFPDSLAINISTAADPQFAPRKVEKKEENYLRQHYGLRRPFVMYTGGIDHRKNIEGLIRSYAKLSGKLRASHQLAIVCSIQPASRAALEVLAKQVGLESDELVLTGFVPEKDLVSLYNLCKTFVFPSWHEGFGLPALEAMCCGRAVIAARTSSLPEVLEREDALFDPHDDESIAGKLAQVLSNDELRAQLEQHGLKQAKKFSWNSSAKAALAAIEKWHDGKVANLSIASENTRRPKLAYVSPLPPERSGISDYSAELLPELARHYDIELVVDQASIDGAWILANCPIRTVDWFEAHADRYERVLYHFGNSPFHKHMFQLIDRVPGVVVLHDFFLGHVTEYIGAVSGNGNVWPSTLYEEYGYPALKDRFDGEVARVAWKYPSNKRVLEKALGVIVHSDSSKRLAEHWHGERASDDWAVVPLMREAPTSVDRNASRVVLSLDEDAFVVCSFGLLGENKCNHRLLDAWLASPLAKNEKCVLVFVGQNDAGSYGSALLEKIARSGVQGRIRITGWADTATFKGYMMAADVGVQLRTLSRGETSAAVLDCMNYGLATVVNAHGSMADLPDDGVWKLADEFDDIHLADALETLWRNRVKRTQLGDSARRIVRAKHAPRICADQYAVEIEKAYQSQTANLRSLTEQIARLEPLRIQPDAWLDLARALSMSIQPKLSSRQLLVDVSELAQRDSKTGIQRVVRSVLRELLTNPPEGFRVEPVYAVSGKGYCYARKFTLSFLGYPNCFLEDESIDFDNGDLFLGLDLQHHVVRDHQLFYQQMRRQGVEVHFVVYDLLPIVLSHAFVQGAADLHHNWLKTLASCDGLMCISRAVADEMIEWLSINGPARQRPLKVGYFHLGADIDASVPSRDLPANADSVLAAIASNPSFLMVGTIEPRKGHAQTLAAFEKLWADRVTASLVIVGKQGWMMESLAASLRGHPQVGKQLFWLEGISDQYLEAVYAASTCLIAASEGEGFGLPLIEAAQKKLPIIARDIPVFREVAGEHAYYFSGPLASALGDAVVSWLSLNKVGKAPRSVAMPWLTWSQSTDQLLDVLTAGKWMTSWMPDEGYRYVGADSRLGFQVGKRVGQVVQTDGVEGYLLYGPYITLAAGRYRVTLRGQMKRLGTPSAYAEIASQKGSQVLATRKLAGSAPGQLIFVLDISLETAVTDLEVRVWVGADADLNIERLEILPESLFDEKSLPVEDREIRCSARDFAESPATAAAD</sequence>
<dbReference type="CDD" id="cd03809">
    <property type="entry name" value="GT4_MtfB-like"/>
    <property type="match status" value="2"/>
</dbReference>
<dbReference type="SUPFAM" id="SSF53756">
    <property type="entry name" value="UDP-Glycosyltransferase/glycogen phosphorylase"/>
    <property type="match status" value="3"/>
</dbReference>
<accession>A0ABW9DA07</accession>
<dbReference type="CDD" id="cd03801">
    <property type="entry name" value="GT4_PimA-like"/>
    <property type="match status" value="1"/>
</dbReference>
<dbReference type="EC" id="2.4.-.-" evidence="3"/>
<dbReference type="EMBL" id="JAQQBZ010000012">
    <property type="protein sequence ID" value="MFM0595038.1"/>
    <property type="molecule type" value="Genomic_DNA"/>
</dbReference>
<dbReference type="InterPro" id="IPR001296">
    <property type="entry name" value="Glyco_trans_1"/>
</dbReference>
<name>A0ABW9DA07_9BURK</name>
<organism evidence="3 4">
    <name type="scientific">Paraburkholderia dilworthii</name>
    <dbReference type="NCBI Taxonomy" id="948106"/>
    <lineage>
        <taxon>Bacteria</taxon>
        <taxon>Pseudomonadati</taxon>
        <taxon>Pseudomonadota</taxon>
        <taxon>Betaproteobacteria</taxon>
        <taxon>Burkholderiales</taxon>
        <taxon>Burkholderiaceae</taxon>
        <taxon>Paraburkholderia</taxon>
    </lineage>
</organism>
<evidence type="ECO:0000259" key="2">
    <source>
        <dbReference type="Pfam" id="PF00534"/>
    </source>
</evidence>
<protein>
    <submittedName>
        <fullName evidence="3">Glycosyltransferase</fullName>
        <ecNumber evidence="3">2.4.-.-</ecNumber>
    </submittedName>
</protein>
<dbReference type="RefSeq" id="WP_408214233.1">
    <property type="nucleotide sequence ID" value="NZ_JAQQBZ010000012.1"/>
</dbReference>
<proteinExistence type="predicted"/>
<dbReference type="Proteomes" id="UP001629367">
    <property type="component" value="Unassembled WGS sequence"/>
</dbReference>
<reference evidence="3 4" key="1">
    <citation type="journal article" date="2024" name="Chem. Sci.">
        <title>Discovery of megapolipeptins by genome mining of a Burkholderiales bacteria collection.</title>
        <authorList>
            <person name="Paulo B.S."/>
            <person name="Recchia M.J.J."/>
            <person name="Lee S."/>
            <person name="Fergusson C.H."/>
            <person name="Romanowski S.B."/>
            <person name="Hernandez A."/>
            <person name="Krull N."/>
            <person name="Liu D.Y."/>
            <person name="Cavanagh H."/>
            <person name="Bos A."/>
            <person name="Gray C.A."/>
            <person name="Murphy B.T."/>
            <person name="Linington R.G."/>
            <person name="Eustaquio A.S."/>
        </authorList>
    </citation>
    <scope>NUCLEOTIDE SEQUENCE [LARGE SCALE GENOMIC DNA]</scope>
    <source>
        <strain evidence="3 4">RL17-335-BIF-A</strain>
    </source>
</reference>
<gene>
    <name evidence="3" type="ORF">PQQ68_18620</name>
</gene>